<protein>
    <submittedName>
        <fullName evidence="1">Uncharacterized protein</fullName>
    </submittedName>
</protein>
<organism evidence="1 2">
    <name type="scientific">Trichonephila inaurata madagascariensis</name>
    <dbReference type="NCBI Taxonomy" id="2747483"/>
    <lineage>
        <taxon>Eukaryota</taxon>
        <taxon>Metazoa</taxon>
        <taxon>Ecdysozoa</taxon>
        <taxon>Arthropoda</taxon>
        <taxon>Chelicerata</taxon>
        <taxon>Arachnida</taxon>
        <taxon>Araneae</taxon>
        <taxon>Araneomorphae</taxon>
        <taxon>Entelegynae</taxon>
        <taxon>Araneoidea</taxon>
        <taxon>Nephilidae</taxon>
        <taxon>Trichonephila</taxon>
        <taxon>Trichonephila inaurata</taxon>
    </lineage>
</organism>
<name>A0A8X6XVH9_9ARAC</name>
<proteinExistence type="predicted"/>
<dbReference type="Proteomes" id="UP000886998">
    <property type="component" value="Unassembled WGS sequence"/>
</dbReference>
<evidence type="ECO:0000313" key="1">
    <source>
        <dbReference type="EMBL" id="GFY61012.1"/>
    </source>
</evidence>
<dbReference type="EMBL" id="BMAV01013379">
    <property type="protein sequence ID" value="GFY61012.1"/>
    <property type="molecule type" value="Genomic_DNA"/>
</dbReference>
<keyword evidence="2" id="KW-1185">Reference proteome</keyword>
<evidence type="ECO:0000313" key="2">
    <source>
        <dbReference type="Proteomes" id="UP000886998"/>
    </source>
</evidence>
<dbReference type="OrthoDB" id="6430959at2759"/>
<accession>A0A8X6XVH9</accession>
<gene>
    <name evidence="1" type="primary">NCL1_18092</name>
    <name evidence="1" type="ORF">TNIN_365791</name>
</gene>
<sequence length="161" mass="18317">MPLRTSHSQIEEQIDTFIQNFKRNSAVFVSNFNLENYGATLRHTFSAGQLSPTARTKRYSFLSAYSSSSRRTSVDGTNSSFSEGESFYHDDADISESSSDSSSLKYMGGKYRKKFSCLFHKTSLILIQAPVLLFIKKKSHLVALMIFRSSWKSQFFSKDTK</sequence>
<reference evidence="1" key="1">
    <citation type="submission" date="2020-08" db="EMBL/GenBank/DDBJ databases">
        <title>Multicomponent nature underlies the extraordinary mechanical properties of spider dragline silk.</title>
        <authorList>
            <person name="Kono N."/>
            <person name="Nakamura H."/>
            <person name="Mori M."/>
            <person name="Yoshida Y."/>
            <person name="Ohtoshi R."/>
            <person name="Malay A.D."/>
            <person name="Moran D.A.P."/>
            <person name="Tomita M."/>
            <person name="Numata K."/>
            <person name="Arakawa K."/>
        </authorList>
    </citation>
    <scope>NUCLEOTIDE SEQUENCE</scope>
</reference>
<dbReference type="AlphaFoldDB" id="A0A8X6XVH9"/>
<comment type="caution">
    <text evidence="1">The sequence shown here is derived from an EMBL/GenBank/DDBJ whole genome shotgun (WGS) entry which is preliminary data.</text>
</comment>